<sequence>MSIEADFTPPPAPAPASGAGDTTFPLSTSLNLSFSAYEDRLLLRSQRVNRDPVNVLVTRRMTIIVLAQLLANLPELSGLDKTPAQYWQEVLQMAHQNALESGRATKPGEGGADKGNDAAADTSAEAGDAAKKKPGKLEGGIYLATSLTMQRKDDQLIMALSGLPMPSAMTEPREREPLFAIPLQVENVHQLIQLIIDKAQEADWHLPLNLPWLESPTDAPSTTLGLLH</sequence>
<dbReference type="Proteomes" id="UP001232156">
    <property type="component" value="Unassembled WGS sequence"/>
</dbReference>
<feature type="region of interest" description="Disordered" evidence="1">
    <location>
        <begin position="1"/>
        <end position="21"/>
    </location>
</feature>
<evidence type="ECO:0000313" key="2">
    <source>
        <dbReference type="EMBL" id="MDR4126430.1"/>
    </source>
</evidence>
<feature type="compositionally biased region" description="Low complexity" evidence="1">
    <location>
        <begin position="117"/>
        <end position="127"/>
    </location>
</feature>
<organism evidence="2 3">
    <name type="scientific">Yanghanlia caeni</name>
    <dbReference type="NCBI Taxonomy" id="3064283"/>
    <lineage>
        <taxon>Bacteria</taxon>
        <taxon>Pseudomonadati</taxon>
        <taxon>Pseudomonadota</taxon>
        <taxon>Betaproteobacteria</taxon>
        <taxon>Burkholderiales</taxon>
        <taxon>Alcaligenaceae</taxon>
        <taxon>Yanghanlia</taxon>
    </lineage>
</organism>
<evidence type="ECO:0000313" key="3">
    <source>
        <dbReference type="Proteomes" id="UP001232156"/>
    </source>
</evidence>
<dbReference type="RefSeq" id="WP_165277658.1">
    <property type="nucleotide sequence ID" value="NZ_JAUZQE010000025.1"/>
</dbReference>
<keyword evidence="3" id="KW-1185">Reference proteome</keyword>
<comment type="caution">
    <text evidence="2">The sequence shown here is derived from an EMBL/GenBank/DDBJ whole genome shotgun (WGS) entry which is preliminary data.</text>
</comment>
<gene>
    <name evidence="2" type="ORF">Q8947_10615</name>
</gene>
<evidence type="ECO:0000256" key="1">
    <source>
        <dbReference type="SAM" id="MobiDB-lite"/>
    </source>
</evidence>
<accession>A0ABU1D7P8</accession>
<name>A0ABU1D7P8_9BURK</name>
<dbReference type="EMBL" id="JAUZQE010000025">
    <property type="protein sequence ID" value="MDR4126430.1"/>
    <property type="molecule type" value="Genomic_DNA"/>
</dbReference>
<feature type="region of interest" description="Disordered" evidence="1">
    <location>
        <begin position="101"/>
        <end position="133"/>
    </location>
</feature>
<reference evidence="2 3" key="1">
    <citation type="submission" date="2023-08" db="EMBL/GenBank/DDBJ databases">
        <title>Alcaligenaceae gen. nov., a novel taxon isolated from the sludge of Yixing Pesticide Factory.</title>
        <authorList>
            <person name="Ruan L."/>
        </authorList>
    </citation>
    <scope>NUCLEOTIDE SEQUENCE [LARGE SCALE GENOMIC DNA]</scope>
    <source>
        <strain evidence="2 3">LG-2</strain>
    </source>
</reference>
<protein>
    <submittedName>
        <fullName evidence="2">Uncharacterized protein</fullName>
    </submittedName>
</protein>
<proteinExistence type="predicted"/>